<feature type="region of interest" description="Disordered" evidence="2">
    <location>
        <begin position="533"/>
        <end position="627"/>
    </location>
</feature>
<feature type="coiled-coil region" evidence="1">
    <location>
        <begin position="81"/>
        <end position="115"/>
    </location>
</feature>
<feature type="compositionally biased region" description="Polar residues" evidence="2">
    <location>
        <begin position="599"/>
        <end position="617"/>
    </location>
</feature>
<gene>
    <name evidence="3" type="ORF">TTHERM_01092480</name>
</gene>
<feature type="compositionally biased region" description="Polar residues" evidence="2">
    <location>
        <begin position="468"/>
        <end position="495"/>
    </location>
</feature>
<evidence type="ECO:0000313" key="3">
    <source>
        <dbReference type="EMBL" id="EAS05210.2"/>
    </source>
</evidence>
<name>Q24BN3_TETTS</name>
<dbReference type="InParanoid" id="Q24BN3"/>
<dbReference type="Proteomes" id="UP000009168">
    <property type="component" value="Unassembled WGS sequence"/>
</dbReference>
<accession>Q24BN3</accession>
<feature type="compositionally biased region" description="Basic and acidic residues" evidence="2">
    <location>
        <begin position="692"/>
        <end position="701"/>
    </location>
</feature>
<feature type="region of interest" description="Disordered" evidence="2">
    <location>
        <begin position="760"/>
        <end position="834"/>
    </location>
</feature>
<dbReference type="KEGG" id="tet:TTHERM_01092480"/>
<feature type="compositionally biased region" description="Low complexity" evidence="2">
    <location>
        <begin position="124"/>
        <end position="138"/>
    </location>
</feature>
<dbReference type="AlphaFoldDB" id="Q24BN3"/>
<sequence length="1072" mass="124194">MDDYTLEFDQVSISSKTTYKANQSDYGTATNITITPRTRTVSQKKSARSLSKRVYQPVPYIPYVQKLQALILDSNYQKLTIKQIQDENSQLNDKIKALNKELSKYSEKKQDHLVKNINSNKLEQQSVMSSASRQSSRSLNPKYYNLDTEIINTDKIIQKLRAENNRLQQREQLIMEPKYMNDIKSQIQAAQKVIQTYKQNINKLQQQKKEIENQLQDINRRNGIPAEVKKTHGIKMEISIFDTKIVEANNRLQKIQEDMAHNNNVMKEKNKIFDELCQKAKQLNVPIYQQKQKEMQEQDKRMHLKKLREKIQINEKNMETMEKQLRVREDEMKKDVIQLKRKSKDIDDDIWLKDRDIAIQVKELNQLMEEAGIEKLQQVNNLVEQEKDSSQILNTQSKELDEDIKLEDNLDIKNTTFTIIRKQPSSSQQSKRSGLHSPKSRSIQRDREEKDVKPKFSHLMEYKRKDSSNTADQQHDVSVSNQSKHIESQEMNENDISLISKPKFIIKKMKKSEDDQNKENIGYLKIHEQSYVPKGGQDHTQQANNTNQKSDANISKIVNGIALKKDGDDNSDLSDTPIKKNIQAKQDQKKEVIGDDEVNQSQKPTFNFRSRSSNQRKSINEQKQDQDSLFKEVNTSKNVNQQQNISQNNLNNHNQIHENEQQQINVRVSANKQDSFPKIDQKVDSKIPNSQVEDKTSKQEDEGYSFVPRRVQRNRGVASYTNDTYMPSILQNDQTQNTPNTIAKSNRSNLDNLFDDKAQSKQENKQLSNQQNNISDQNNNYQAQPILSRNRGGGAGGAPYLMSQENNSFNIQKPQEPSNFYNPTFGGQQSNNIEKRDGGVVTANQQRLNTNQSSDSRDANQQPKTFNFAAKKLLQSPESDQNKNQNDMIPQQKPTEQNVNQKSQTNNKVEDKEMKKPKVQEEVVFLGPNDRLRRPQNKPRENTTQKRNIFDENSSSNNQITFQVKDLTEAPKKDLQESVRLNPIHKQENINFFDENKQDGHESDGLDFLKQENKPKVNYDDDDDYTFSKNKKDDSKSKKLQIGQKPAQNNDQKIKELAQKAQNADLFGELGI</sequence>
<feature type="compositionally biased region" description="Basic and acidic residues" evidence="2">
    <location>
        <begin position="676"/>
        <end position="685"/>
    </location>
</feature>
<feature type="region of interest" description="Disordered" evidence="2">
    <location>
        <begin position="876"/>
        <end position="957"/>
    </location>
</feature>
<protein>
    <submittedName>
        <fullName evidence="3">Uncharacterized protein</fullName>
    </submittedName>
</protein>
<keyword evidence="4" id="KW-1185">Reference proteome</keyword>
<evidence type="ECO:0000256" key="1">
    <source>
        <dbReference type="SAM" id="Coils"/>
    </source>
</evidence>
<feature type="compositionally biased region" description="Low complexity" evidence="2">
    <location>
        <begin position="766"/>
        <end position="782"/>
    </location>
</feature>
<feature type="compositionally biased region" description="Low complexity" evidence="2">
    <location>
        <begin position="421"/>
        <end position="432"/>
    </location>
</feature>
<organism evidence="3 4">
    <name type="scientific">Tetrahymena thermophila (strain SB210)</name>
    <dbReference type="NCBI Taxonomy" id="312017"/>
    <lineage>
        <taxon>Eukaryota</taxon>
        <taxon>Sar</taxon>
        <taxon>Alveolata</taxon>
        <taxon>Ciliophora</taxon>
        <taxon>Intramacronucleata</taxon>
        <taxon>Oligohymenophorea</taxon>
        <taxon>Hymenostomatida</taxon>
        <taxon>Tetrahymenina</taxon>
        <taxon>Tetrahymenidae</taxon>
        <taxon>Tetrahymena</taxon>
    </lineage>
</organism>
<feature type="region of interest" description="Disordered" evidence="2">
    <location>
        <begin position="118"/>
        <end position="138"/>
    </location>
</feature>
<feature type="compositionally biased region" description="Basic and acidic residues" evidence="2">
    <location>
        <begin position="443"/>
        <end position="467"/>
    </location>
</feature>
<feature type="compositionally biased region" description="Polar residues" evidence="2">
    <location>
        <begin position="803"/>
        <end position="832"/>
    </location>
</feature>
<feature type="compositionally biased region" description="Basic and acidic residues" evidence="2">
    <location>
        <begin position="618"/>
        <end position="627"/>
    </location>
</feature>
<feature type="region of interest" description="Disordered" evidence="2">
    <location>
        <begin position="990"/>
        <end position="1052"/>
    </location>
</feature>
<evidence type="ECO:0000256" key="2">
    <source>
        <dbReference type="SAM" id="MobiDB-lite"/>
    </source>
</evidence>
<dbReference type="RefSeq" id="XP_001025455.2">
    <property type="nucleotide sequence ID" value="XM_001025455.2"/>
</dbReference>
<dbReference type="STRING" id="312017.Q24BN3"/>
<dbReference type="GeneID" id="7834702"/>
<proteinExistence type="predicted"/>
<dbReference type="eggNOG" id="ENOG502S549">
    <property type="taxonomic scope" value="Eukaryota"/>
</dbReference>
<feature type="coiled-coil region" evidence="1">
    <location>
        <begin position="304"/>
        <end position="331"/>
    </location>
</feature>
<feature type="compositionally biased region" description="Polar residues" evidence="2">
    <location>
        <begin position="719"/>
        <end position="748"/>
    </location>
</feature>
<feature type="compositionally biased region" description="Basic and acidic residues" evidence="2">
    <location>
        <begin position="908"/>
        <end position="921"/>
    </location>
</feature>
<dbReference type="EMBL" id="GG662390">
    <property type="protein sequence ID" value="EAS05210.2"/>
    <property type="molecule type" value="Genomic_DNA"/>
</dbReference>
<keyword evidence="1" id="KW-0175">Coiled coil</keyword>
<feature type="coiled-coil region" evidence="1">
    <location>
        <begin position="150"/>
        <end position="221"/>
    </location>
</feature>
<feature type="region of interest" description="Disordered" evidence="2">
    <location>
        <begin position="676"/>
        <end position="748"/>
    </location>
</feature>
<feature type="compositionally biased region" description="Polar residues" evidence="2">
    <location>
        <begin position="538"/>
        <end position="553"/>
    </location>
</feature>
<feature type="compositionally biased region" description="Basic and acidic residues" evidence="2">
    <location>
        <begin position="930"/>
        <end position="950"/>
    </location>
</feature>
<evidence type="ECO:0000313" key="4">
    <source>
        <dbReference type="Proteomes" id="UP000009168"/>
    </source>
</evidence>
<dbReference type="HOGENOM" id="CLU_287514_0_0_1"/>
<feature type="compositionally biased region" description="Polar residues" evidence="2">
    <location>
        <begin position="876"/>
        <end position="907"/>
    </location>
</feature>
<reference evidence="4" key="1">
    <citation type="journal article" date="2006" name="PLoS Biol.">
        <title>Macronuclear genome sequence of the ciliate Tetrahymena thermophila, a model eukaryote.</title>
        <authorList>
            <person name="Eisen J.A."/>
            <person name="Coyne R.S."/>
            <person name="Wu M."/>
            <person name="Wu D."/>
            <person name="Thiagarajan M."/>
            <person name="Wortman J.R."/>
            <person name="Badger J.H."/>
            <person name="Ren Q."/>
            <person name="Amedeo P."/>
            <person name="Jones K.M."/>
            <person name="Tallon L.J."/>
            <person name="Delcher A.L."/>
            <person name="Salzberg S.L."/>
            <person name="Silva J.C."/>
            <person name="Haas B.J."/>
            <person name="Majoros W.H."/>
            <person name="Farzad M."/>
            <person name="Carlton J.M."/>
            <person name="Smith R.K. Jr."/>
            <person name="Garg J."/>
            <person name="Pearlman R.E."/>
            <person name="Karrer K.M."/>
            <person name="Sun L."/>
            <person name="Manning G."/>
            <person name="Elde N.C."/>
            <person name="Turkewitz A.P."/>
            <person name="Asai D.J."/>
            <person name="Wilkes D.E."/>
            <person name="Wang Y."/>
            <person name="Cai H."/>
            <person name="Collins K."/>
            <person name="Stewart B.A."/>
            <person name="Lee S.R."/>
            <person name="Wilamowska K."/>
            <person name="Weinberg Z."/>
            <person name="Ruzzo W.L."/>
            <person name="Wloga D."/>
            <person name="Gaertig J."/>
            <person name="Frankel J."/>
            <person name="Tsao C.-C."/>
            <person name="Gorovsky M.A."/>
            <person name="Keeling P.J."/>
            <person name="Waller R.F."/>
            <person name="Patron N.J."/>
            <person name="Cherry J.M."/>
            <person name="Stover N.A."/>
            <person name="Krieger C.J."/>
            <person name="del Toro C."/>
            <person name="Ryder H.F."/>
            <person name="Williamson S.C."/>
            <person name="Barbeau R.A."/>
            <person name="Hamilton E.P."/>
            <person name="Orias E."/>
        </authorList>
    </citation>
    <scope>NUCLEOTIDE SEQUENCE [LARGE SCALE GENOMIC DNA]</scope>
    <source>
        <strain evidence="4">SB210</strain>
    </source>
</reference>
<feature type="compositionally biased region" description="Basic and acidic residues" evidence="2">
    <location>
        <begin position="994"/>
        <end position="1019"/>
    </location>
</feature>
<feature type="region of interest" description="Disordered" evidence="2">
    <location>
        <begin position="417"/>
        <end position="495"/>
    </location>
</feature>